<evidence type="ECO:0000256" key="2">
    <source>
        <dbReference type="ARBA" id="ARBA00007599"/>
    </source>
</evidence>
<comment type="similarity">
    <text evidence="2">Belongs to the TsaE family.</text>
</comment>
<evidence type="ECO:0000313" key="11">
    <source>
        <dbReference type="EMBL" id="CDO60062.1"/>
    </source>
</evidence>
<comment type="subcellular location">
    <subcellularLocation>
        <location evidence="1">Cytoplasm</location>
    </subcellularLocation>
</comment>
<dbReference type="AlphaFoldDB" id="X5MDC0"/>
<gene>
    <name evidence="11" type="ORF">BN1012_Phect1849</name>
</gene>
<dbReference type="KEGG" id="pect:BN1012_Phect1849"/>
<dbReference type="InterPro" id="IPR027417">
    <property type="entry name" value="P-loop_NTPase"/>
</dbReference>
<evidence type="ECO:0000256" key="5">
    <source>
        <dbReference type="ARBA" id="ARBA00022694"/>
    </source>
</evidence>
<dbReference type="GO" id="GO:0005737">
    <property type="term" value="C:cytoplasm"/>
    <property type="evidence" value="ECO:0007669"/>
    <property type="project" value="UniProtKB-SubCell"/>
</dbReference>
<keyword evidence="6" id="KW-0479">Metal-binding</keyword>
<dbReference type="GO" id="GO:0002949">
    <property type="term" value="P:tRNA threonylcarbamoyladenosine modification"/>
    <property type="evidence" value="ECO:0007669"/>
    <property type="project" value="InterPro"/>
</dbReference>
<evidence type="ECO:0000256" key="4">
    <source>
        <dbReference type="ARBA" id="ARBA00022490"/>
    </source>
</evidence>
<dbReference type="Pfam" id="PF02367">
    <property type="entry name" value="TsaE"/>
    <property type="match status" value="1"/>
</dbReference>
<evidence type="ECO:0000256" key="10">
    <source>
        <dbReference type="ARBA" id="ARBA00032441"/>
    </source>
</evidence>
<reference evidence="11 12" key="1">
    <citation type="journal article" date="2014" name="Front. Genet.">
        <title>Genome and metabolic network of "Candidatus Phaeomarinobacter ectocarpi" Ec32, a new candidate genus of Alphaproteobacteria frequently associated with brown algae.</title>
        <authorList>
            <person name="Dittami S.M."/>
            <person name="Barbeyron T."/>
            <person name="Boyen C."/>
            <person name="Cambefort J."/>
            <person name="Collet G."/>
            <person name="Delage L."/>
            <person name="Gobet A."/>
            <person name="Groisillier A."/>
            <person name="Leblanc C."/>
            <person name="Michel G."/>
            <person name="Scornet D."/>
            <person name="Siegel A."/>
            <person name="Tapia J.E."/>
            <person name="Tonon T."/>
        </authorList>
    </citation>
    <scope>NUCLEOTIDE SEQUENCE [LARGE SCALE GENOMIC DNA]</scope>
    <source>
        <strain evidence="11 12">Ec32</strain>
    </source>
</reference>
<dbReference type="STRING" id="1458461.BN1012_Phect1849"/>
<keyword evidence="7" id="KW-0547">Nucleotide-binding</keyword>
<dbReference type="PATRIC" id="fig|1458461.3.peg.1853"/>
<protein>
    <recommendedName>
        <fullName evidence="3">tRNA threonylcarbamoyladenosine biosynthesis protein TsaE</fullName>
    </recommendedName>
    <alternativeName>
        <fullName evidence="10">t(6)A37 threonylcarbamoyladenosine biosynthesis protein TsaE</fullName>
    </alternativeName>
</protein>
<keyword evidence="12" id="KW-1185">Reference proteome</keyword>
<dbReference type="Proteomes" id="UP000032160">
    <property type="component" value="Chromosome I"/>
</dbReference>
<evidence type="ECO:0000256" key="1">
    <source>
        <dbReference type="ARBA" id="ARBA00004496"/>
    </source>
</evidence>
<dbReference type="RefSeq" id="WP_043948198.1">
    <property type="nucleotide sequence ID" value="NZ_HG966617.1"/>
</dbReference>
<dbReference type="NCBIfam" id="TIGR00150">
    <property type="entry name" value="T6A_YjeE"/>
    <property type="match status" value="1"/>
</dbReference>
<dbReference type="HOGENOM" id="CLU_087829_4_0_5"/>
<keyword evidence="4" id="KW-0963">Cytoplasm</keyword>
<dbReference type="EMBL" id="HG966617">
    <property type="protein sequence ID" value="CDO60062.1"/>
    <property type="molecule type" value="Genomic_DNA"/>
</dbReference>
<evidence type="ECO:0000256" key="9">
    <source>
        <dbReference type="ARBA" id="ARBA00022842"/>
    </source>
</evidence>
<dbReference type="GO" id="GO:0046872">
    <property type="term" value="F:metal ion binding"/>
    <property type="evidence" value="ECO:0007669"/>
    <property type="project" value="UniProtKB-KW"/>
</dbReference>
<dbReference type="PANTHER" id="PTHR33540">
    <property type="entry name" value="TRNA THREONYLCARBAMOYLADENOSINE BIOSYNTHESIS PROTEIN TSAE"/>
    <property type="match status" value="1"/>
</dbReference>
<dbReference type="OrthoDB" id="9809275at2"/>
<dbReference type="SUPFAM" id="SSF52540">
    <property type="entry name" value="P-loop containing nucleoside triphosphate hydrolases"/>
    <property type="match status" value="1"/>
</dbReference>
<keyword evidence="5" id="KW-0819">tRNA processing</keyword>
<accession>X5MDC0</accession>
<proteinExistence type="inferred from homology"/>
<dbReference type="PANTHER" id="PTHR33540:SF2">
    <property type="entry name" value="TRNA THREONYLCARBAMOYLADENOSINE BIOSYNTHESIS PROTEIN TSAE"/>
    <property type="match status" value="1"/>
</dbReference>
<sequence length="168" mass="18291">MPAVADLQHAELDLADEAATQAFGVRLASYLEPGDVIALEGDLGAGKSTLARALIRELGVEGEIPSPTFTLIQQYDTPYLMVAHVDLYRIEDDSEIEELGLEDALDYGALVVEWPERLGRAFAPGRVKGRLNLTLTLEDKGEDPAIEKRKLSAVGYGTWGPKLARITQ</sequence>
<evidence type="ECO:0000256" key="3">
    <source>
        <dbReference type="ARBA" id="ARBA00019010"/>
    </source>
</evidence>
<dbReference type="InterPro" id="IPR003442">
    <property type="entry name" value="T6A_TsaE"/>
</dbReference>
<name>X5MDC0_9HYPH</name>
<organism evidence="11 12">
    <name type="scientific">Candidatus Phaeomarinibacter ectocarpi</name>
    <dbReference type="NCBI Taxonomy" id="1458461"/>
    <lineage>
        <taxon>Bacteria</taxon>
        <taxon>Pseudomonadati</taxon>
        <taxon>Pseudomonadota</taxon>
        <taxon>Alphaproteobacteria</taxon>
        <taxon>Hyphomicrobiales</taxon>
        <taxon>Parvibaculaceae</taxon>
        <taxon>Candidatus Phaeomarinibacter</taxon>
    </lineage>
</organism>
<evidence type="ECO:0000256" key="6">
    <source>
        <dbReference type="ARBA" id="ARBA00022723"/>
    </source>
</evidence>
<keyword evidence="9" id="KW-0460">Magnesium</keyword>
<dbReference type="GO" id="GO:0005524">
    <property type="term" value="F:ATP binding"/>
    <property type="evidence" value="ECO:0007669"/>
    <property type="project" value="UniProtKB-KW"/>
</dbReference>
<evidence type="ECO:0000256" key="7">
    <source>
        <dbReference type="ARBA" id="ARBA00022741"/>
    </source>
</evidence>
<dbReference type="Gene3D" id="3.40.50.300">
    <property type="entry name" value="P-loop containing nucleotide triphosphate hydrolases"/>
    <property type="match status" value="1"/>
</dbReference>
<evidence type="ECO:0000256" key="8">
    <source>
        <dbReference type="ARBA" id="ARBA00022840"/>
    </source>
</evidence>
<keyword evidence="8" id="KW-0067">ATP-binding</keyword>
<evidence type="ECO:0000313" key="12">
    <source>
        <dbReference type="Proteomes" id="UP000032160"/>
    </source>
</evidence>